<dbReference type="GO" id="GO:0016020">
    <property type="term" value="C:membrane"/>
    <property type="evidence" value="ECO:0007669"/>
    <property type="project" value="UniProtKB-SubCell"/>
</dbReference>
<comment type="similarity">
    <text evidence="9">Belongs to the DHHC palmitoyltransferase family. PFA5 subfamily.</text>
</comment>
<evidence type="ECO:0000256" key="6">
    <source>
        <dbReference type="ARBA" id="ARBA00023139"/>
    </source>
</evidence>
<dbReference type="Pfam" id="PF01529">
    <property type="entry name" value="DHHC"/>
    <property type="match status" value="1"/>
</dbReference>
<reference evidence="14" key="1">
    <citation type="submission" date="2022-07" db="EMBL/GenBank/DDBJ databases">
        <title>Fungi with potential for degradation of polypropylene.</title>
        <authorList>
            <person name="Gostincar C."/>
        </authorList>
    </citation>
    <scope>NUCLEOTIDE SEQUENCE</scope>
    <source>
        <strain evidence="14">EXF-13308</strain>
    </source>
</reference>
<dbReference type="Proteomes" id="UP001174694">
    <property type="component" value="Unassembled WGS sequence"/>
</dbReference>
<keyword evidence="7" id="KW-0449">Lipoprotein</keyword>
<sequence>MPRVASTRAATRWTTRIIPLLLTGAVAYAAYVVTKRICIDYLRPHHETGTLIVFMVLFYFFVTMMSAAYIRTLLKIIFDPGVVPLGPMAAEMPTEMQPRKRRQEPGDLEAQPYIDGPDPDPDSPGLEQFYSKDVFVCENDGRPRWCSTCRTWKPDRAHHSNEIGRCVRKMDHYCPWVGGIISETSFKFFVQFLVYATIVCALVLSESAYTVNRRIKDGSSLDPRLVVALAIAGFFGLFVFTMAATAFRFIFLNLTNVDILRYKMKVHQLAVRVPTGTQPTAEYGTITYPLPHPAPATNGTPGNSRQSLVPVGRDALAIRTFAIVRTDRGENPWDLGLYRNWVSVMGPNVLDWILPIRESPCVYYDSKVSMYEMGPLYRALRARYGLEDVSDGKEGTDSRELMRNGHGN</sequence>
<accession>A0AA38S339</accession>
<keyword evidence="6" id="KW-0564">Palmitate</keyword>
<comment type="subcellular location">
    <subcellularLocation>
        <location evidence="1">Membrane</location>
        <topology evidence="1">Multi-pass membrane protein</topology>
    </subcellularLocation>
</comment>
<comment type="caution">
    <text evidence="14">The sequence shown here is derived from an EMBL/GenBank/DDBJ whole genome shotgun (WGS) entry which is preliminary data.</text>
</comment>
<organism evidence="14 15">
    <name type="scientific">Pleurostoma richardsiae</name>
    <dbReference type="NCBI Taxonomy" id="41990"/>
    <lineage>
        <taxon>Eukaryota</taxon>
        <taxon>Fungi</taxon>
        <taxon>Dikarya</taxon>
        <taxon>Ascomycota</taxon>
        <taxon>Pezizomycotina</taxon>
        <taxon>Sordariomycetes</taxon>
        <taxon>Sordariomycetidae</taxon>
        <taxon>Calosphaeriales</taxon>
        <taxon>Pleurostomataceae</taxon>
        <taxon>Pleurostoma</taxon>
    </lineage>
</organism>
<feature type="transmembrane region" description="Helical" evidence="11">
    <location>
        <begin position="225"/>
        <end position="251"/>
    </location>
</feature>
<keyword evidence="3 11" id="KW-0812">Transmembrane</keyword>
<gene>
    <name evidence="14" type="ORF">NKR23_g1552</name>
</gene>
<comment type="catalytic activity">
    <reaction evidence="10 11">
        <text>L-cysteinyl-[protein] + hexadecanoyl-CoA = S-hexadecanoyl-L-cysteinyl-[protein] + CoA</text>
        <dbReference type="Rhea" id="RHEA:36683"/>
        <dbReference type="Rhea" id="RHEA-COMP:10131"/>
        <dbReference type="Rhea" id="RHEA-COMP:11032"/>
        <dbReference type="ChEBI" id="CHEBI:29950"/>
        <dbReference type="ChEBI" id="CHEBI:57287"/>
        <dbReference type="ChEBI" id="CHEBI:57379"/>
        <dbReference type="ChEBI" id="CHEBI:74151"/>
        <dbReference type="EC" id="2.3.1.225"/>
    </reaction>
</comment>
<dbReference type="GO" id="GO:0005794">
    <property type="term" value="C:Golgi apparatus"/>
    <property type="evidence" value="ECO:0007669"/>
    <property type="project" value="TreeGrafter"/>
</dbReference>
<proteinExistence type="inferred from homology"/>
<dbReference type="GO" id="GO:0005783">
    <property type="term" value="C:endoplasmic reticulum"/>
    <property type="evidence" value="ECO:0007669"/>
    <property type="project" value="TreeGrafter"/>
</dbReference>
<evidence type="ECO:0000256" key="11">
    <source>
        <dbReference type="RuleBase" id="RU079119"/>
    </source>
</evidence>
<feature type="transmembrane region" description="Helical" evidence="11">
    <location>
        <begin position="188"/>
        <end position="205"/>
    </location>
</feature>
<evidence type="ECO:0000256" key="1">
    <source>
        <dbReference type="ARBA" id="ARBA00004141"/>
    </source>
</evidence>
<feature type="region of interest" description="Disordered" evidence="12">
    <location>
        <begin position="389"/>
        <end position="408"/>
    </location>
</feature>
<keyword evidence="5 11" id="KW-0472">Membrane</keyword>
<evidence type="ECO:0000256" key="2">
    <source>
        <dbReference type="ARBA" id="ARBA00022679"/>
    </source>
</evidence>
<name>A0AA38S339_9PEZI</name>
<dbReference type="InterPro" id="IPR039859">
    <property type="entry name" value="PFA4/ZDH16/20/ERF2-like"/>
</dbReference>
<keyword evidence="15" id="KW-1185">Reference proteome</keyword>
<dbReference type="PROSITE" id="PS50216">
    <property type="entry name" value="DHHC"/>
    <property type="match status" value="1"/>
</dbReference>
<dbReference type="GO" id="GO:0006612">
    <property type="term" value="P:protein targeting to membrane"/>
    <property type="evidence" value="ECO:0007669"/>
    <property type="project" value="TreeGrafter"/>
</dbReference>
<evidence type="ECO:0000256" key="3">
    <source>
        <dbReference type="ARBA" id="ARBA00022692"/>
    </source>
</evidence>
<feature type="transmembrane region" description="Helical" evidence="11">
    <location>
        <begin position="51"/>
        <end position="70"/>
    </location>
</feature>
<evidence type="ECO:0000256" key="9">
    <source>
        <dbReference type="ARBA" id="ARBA00038298"/>
    </source>
</evidence>
<feature type="domain" description="Palmitoyltransferase DHHC" evidence="13">
    <location>
        <begin position="142"/>
        <end position="260"/>
    </location>
</feature>
<evidence type="ECO:0000259" key="13">
    <source>
        <dbReference type="Pfam" id="PF01529"/>
    </source>
</evidence>
<keyword evidence="4 11" id="KW-1133">Transmembrane helix</keyword>
<comment type="domain">
    <text evidence="11">The DHHC domain is required for palmitoyltransferase activity.</text>
</comment>
<protein>
    <recommendedName>
        <fullName evidence="11">Palmitoyltransferase</fullName>
        <ecNumber evidence="11">2.3.1.225</ecNumber>
    </recommendedName>
</protein>
<dbReference type="PANTHER" id="PTHR22883:SF23">
    <property type="entry name" value="PALMITOYLTRANSFERASE ZDHHC6"/>
    <property type="match status" value="1"/>
</dbReference>
<keyword evidence="8 11" id="KW-0012">Acyltransferase</keyword>
<evidence type="ECO:0000256" key="4">
    <source>
        <dbReference type="ARBA" id="ARBA00022989"/>
    </source>
</evidence>
<evidence type="ECO:0000256" key="10">
    <source>
        <dbReference type="ARBA" id="ARBA00048048"/>
    </source>
</evidence>
<evidence type="ECO:0000256" key="7">
    <source>
        <dbReference type="ARBA" id="ARBA00023288"/>
    </source>
</evidence>
<feature type="region of interest" description="Disordered" evidence="12">
    <location>
        <begin position="93"/>
        <end position="121"/>
    </location>
</feature>
<evidence type="ECO:0000313" key="15">
    <source>
        <dbReference type="Proteomes" id="UP001174694"/>
    </source>
</evidence>
<dbReference type="PANTHER" id="PTHR22883">
    <property type="entry name" value="ZINC FINGER DHHC DOMAIN CONTAINING PROTEIN"/>
    <property type="match status" value="1"/>
</dbReference>
<dbReference type="GO" id="GO:0019706">
    <property type="term" value="F:protein-cysteine S-palmitoyltransferase activity"/>
    <property type="evidence" value="ECO:0007669"/>
    <property type="project" value="UniProtKB-EC"/>
</dbReference>
<dbReference type="InterPro" id="IPR001594">
    <property type="entry name" value="Palmitoyltrfase_DHHC"/>
</dbReference>
<evidence type="ECO:0000256" key="5">
    <source>
        <dbReference type="ARBA" id="ARBA00023136"/>
    </source>
</evidence>
<evidence type="ECO:0000256" key="12">
    <source>
        <dbReference type="SAM" id="MobiDB-lite"/>
    </source>
</evidence>
<evidence type="ECO:0000313" key="14">
    <source>
        <dbReference type="EMBL" id="KAJ9155370.1"/>
    </source>
</evidence>
<dbReference type="EMBL" id="JANBVO010000003">
    <property type="protein sequence ID" value="KAJ9155370.1"/>
    <property type="molecule type" value="Genomic_DNA"/>
</dbReference>
<dbReference type="EC" id="2.3.1.225" evidence="11"/>
<feature type="transmembrane region" description="Helical" evidence="11">
    <location>
        <begin position="13"/>
        <end position="31"/>
    </location>
</feature>
<evidence type="ECO:0000256" key="8">
    <source>
        <dbReference type="ARBA" id="ARBA00023315"/>
    </source>
</evidence>
<dbReference type="AlphaFoldDB" id="A0AA38S339"/>
<keyword evidence="2 11" id="KW-0808">Transferase</keyword>